<sequence length="111" mass="11125">MLLASRKTVLHLLMLLMAAFVVVPVSEAFACLVEPDAVAGQVQADAVDAGSPHDAAADGACGHGHCHHSSLSLPAELSPSHGEPAPAVWVATPGTAAHAVALGGPTRPPRS</sequence>
<dbReference type="RefSeq" id="WP_250063569.1">
    <property type="nucleotide sequence ID" value="NZ_JAIKTS010000002.1"/>
</dbReference>
<accession>A0ABT0SGS0</accession>
<reference evidence="2 3" key="1">
    <citation type="submission" date="2021-08" db="EMBL/GenBank/DDBJ databases">
        <title>Novel members of of the genus Stenotrophomonas from differernt environment.</title>
        <authorList>
            <person name="Deng Y."/>
        </authorList>
    </citation>
    <scope>NUCLEOTIDE SEQUENCE [LARGE SCALE GENOMIC DNA]</scope>
    <source>
        <strain evidence="2 3">CPCC 101365</strain>
    </source>
</reference>
<feature type="signal peptide" evidence="1">
    <location>
        <begin position="1"/>
        <end position="30"/>
    </location>
</feature>
<evidence type="ECO:0000313" key="2">
    <source>
        <dbReference type="EMBL" id="MCL7714519.1"/>
    </source>
</evidence>
<keyword evidence="1" id="KW-0732">Signal</keyword>
<organism evidence="2 3">
    <name type="scientific">Stenotrophomonas mori</name>
    <dbReference type="NCBI Taxonomy" id="2871096"/>
    <lineage>
        <taxon>Bacteria</taxon>
        <taxon>Pseudomonadati</taxon>
        <taxon>Pseudomonadota</taxon>
        <taxon>Gammaproteobacteria</taxon>
        <taxon>Lysobacterales</taxon>
        <taxon>Lysobacteraceae</taxon>
        <taxon>Stenotrophomonas</taxon>
    </lineage>
</organism>
<name>A0ABT0SGS0_9GAMM</name>
<evidence type="ECO:0008006" key="4">
    <source>
        <dbReference type="Google" id="ProtNLM"/>
    </source>
</evidence>
<protein>
    <recommendedName>
        <fullName evidence="4">DUF2946 domain-containing protein</fullName>
    </recommendedName>
</protein>
<dbReference type="Proteomes" id="UP001431235">
    <property type="component" value="Unassembled WGS sequence"/>
</dbReference>
<proteinExistence type="predicted"/>
<feature type="chain" id="PRO_5045800723" description="DUF2946 domain-containing protein" evidence="1">
    <location>
        <begin position="31"/>
        <end position="111"/>
    </location>
</feature>
<gene>
    <name evidence="2" type="ORF">K5L01_07685</name>
</gene>
<keyword evidence="3" id="KW-1185">Reference proteome</keyword>
<dbReference type="EMBL" id="JAIKTS010000002">
    <property type="protein sequence ID" value="MCL7714519.1"/>
    <property type="molecule type" value="Genomic_DNA"/>
</dbReference>
<evidence type="ECO:0000256" key="1">
    <source>
        <dbReference type="SAM" id="SignalP"/>
    </source>
</evidence>
<comment type="caution">
    <text evidence="2">The sequence shown here is derived from an EMBL/GenBank/DDBJ whole genome shotgun (WGS) entry which is preliminary data.</text>
</comment>
<evidence type="ECO:0000313" key="3">
    <source>
        <dbReference type="Proteomes" id="UP001431235"/>
    </source>
</evidence>